<dbReference type="InterPro" id="IPR023361">
    <property type="entry name" value="DUF1285_beta_roll_sf"/>
</dbReference>
<dbReference type="PIRSF" id="PIRSF029557">
    <property type="entry name" value="UCP029557"/>
    <property type="match status" value="1"/>
</dbReference>
<keyword evidence="4" id="KW-1185">Reference proteome</keyword>
<proteinExistence type="predicted"/>
<dbReference type="Pfam" id="PF21028">
    <property type="entry name" value="DUF1285_C"/>
    <property type="match status" value="1"/>
</dbReference>
<evidence type="ECO:0000313" key="4">
    <source>
        <dbReference type="Proteomes" id="UP001524587"/>
    </source>
</evidence>
<evidence type="ECO:0000259" key="2">
    <source>
        <dbReference type="Pfam" id="PF21028"/>
    </source>
</evidence>
<accession>A0ABT1W2D6</accession>
<dbReference type="InterPro" id="IPR048342">
    <property type="entry name" value="DUF1285_C"/>
</dbReference>
<reference evidence="3 4" key="1">
    <citation type="submission" date="2022-06" db="EMBL/GenBank/DDBJ databases">
        <title>Endosaccharibacter gen. nov., sp. nov., endophytic bacteria isolated from sugarcane.</title>
        <authorList>
            <person name="Pitiwittayakul N."/>
            <person name="Yukphan P."/>
            <person name="Charoenyingcharoen P."/>
            <person name="Tanasupawat S."/>
        </authorList>
    </citation>
    <scope>NUCLEOTIDE SEQUENCE [LARGE SCALE GENOMIC DNA]</scope>
    <source>
        <strain evidence="3 4">KSS8</strain>
    </source>
</reference>
<gene>
    <name evidence="3" type="ORF">NFI95_00985</name>
</gene>
<dbReference type="Proteomes" id="UP001524587">
    <property type="component" value="Unassembled WGS sequence"/>
</dbReference>
<dbReference type="Gene3D" id="3.10.540.10">
    <property type="entry name" value="duf1285 like domain"/>
    <property type="match status" value="1"/>
</dbReference>
<dbReference type="InterPro" id="IPR010707">
    <property type="entry name" value="DUF1285"/>
</dbReference>
<feature type="domain" description="DUF1285" evidence="1">
    <location>
        <begin position="4"/>
        <end position="55"/>
    </location>
</feature>
<protein>
    <submittedName>
        <fullName evidence="3">DUF1285 domain-containing protein</fullName>
    </submittedName>
</protein>
<feature type="domain" description="DUF1285" evidence="2">
    <location>
        <begin position="56"/>
        <end position="159"/>
    </location>
</feature>
<dbReference type="Gene3D" id="2.30.270.10">
    <property type="entry name" value="duf1285 protein"/>
    <property type="match status" value="1"/>
</dbReference>
<dbReference type="InterPro" id="IPR048341">
    <property type="entry name" value="DUF1285_N"/>
</dbReference>
<comment type="caution">
    <text evidence="3">The sequence shown here is derived from an EMBL/GenBank/DDBJ whole genome shotgun (WGS) entry which is preliminary data.</text>
</comment>
<dbReference type="EMBL" id="JAMSKV010000001">
    <property type="protein sequence ID" value="MCQ8277024.1"/>
    <property type="molecule type" value="Genomic_DNA"/>
</dbReference>
<sequence length="184" mass="20171">MPFLIQRDGTWLYQGTPIRRKPMVCLFSSVLRRDAAGRYRLETPAERGEIEVEDVPFVAVELEWRGCGRDQVLAFRTNVDQIVCAGPDNPLSVDWGCVRSGGDCAAIPYLTVRAGDGAFPIQARVARAVYYELAALAVEGKRNGEPCLGVWSQNRFFPIGPLVCAQPATPPKDPAANHAHDSDS</sequence>
<dbReference type="Pfam" id="PF06938">
    <property type="entry name" value="DUF1285_N"/>
    <property type="match status" value="1"/>
</dbReference>
<organism evidence="3 4">
    <name type="scientific">Endosaccharibacter trunci</name>
    <dbReference type="NCBI Taxonomy" id="2812733"/>
    <lineage>
        <taxon>Bacteria</taxon>
        <taxon>Pseudomonadati</taxon>
        <taxon>Pseudomonadota</taxon>
        <taxon>Alphaproteobacteria</taxon>
        <taxon>Acetobacterales</taxon>
        <taxon>Acetobacteraceae</taxon>
        <taxon>Endosaccharibacter</taxon>
    </lineage>
</organism>
<name>A0ABT1W2D6_9PROT</name>
<evidence type="ECO:0000313" key="3">
    <source>
        <dbReference type="EMBL" id="MCQ8277024.1"/>
    </source>
</evidence>
<evidence type="ECO:0000259" key="1">
    <source>
        <dbReference type="Pfam" id="PF06938"/>
    </source>
</evidence>